<dbReference type="Pfam" id="PF00400">
    <property type="entry name" value="WD40"/>
    <property type="match status" value="2"/>
</dbReference>
<evidence type="ECO:0000313" key="4">
    <source>
        <dbReference type="EMBL" id="CAE0769901.1"/>
    </source>
</evidence>
<evidence type="ECO:0000256" key="1">
    <source>
        <dbReference type="ARBA" id="ARBA00022574"/>
    </source>
</evidence>
<dbReference type="InterPro" id="IPR019775">
    <property type="entry name" value="WD40_repeat_CS"/>
</dbReference>
<accession>A0A7S4BLL1</accession>
<keyword evidence="2" id="KW-0677">Repeat</keyword>
<dbReference type="PROSITE" id="PS50082">
    <property type="entry name" value="WD_REPEATS_2"/>
    <property type="match status" value="2"/>
</dbReference>
<dbReference type="PROSITE" id="PS00678">
    <property type="entry name" value="WD_REPEATS_1"/>
    <property type="match status" value="1"/>
</dbReference>
<name>A0A7S4BLL1_CHRCT</name>
<protein>
    <recommendedName>
        <fullName evidence="5">Peroxin-7</fullName>
    </recommendedName>
</protein>
<dbReference type="PANTHER" id="PTHR10971">
    <property type="entry name" value="MRNA EXPORT FACTOR AND BUB3"/>
    <property type="match status" value="1"/>
</dbReference>
<feature type="repeat" description="WD" evidence="3">
    <location>
        <begin position="63"/>
        <end position="104"/>
    </location>
</feature>
<dbReference type="AlphaFoldDB" id="A0A7S4BLL1"/>
<dbReference type="SMART" id="SM00320">
    <property type="entry name" value="WD40"/>
    <property type="match status" value="2"/>
</dbReference>
<sequence length="140" mass="14921">MFGAAASNAHNPNNDMEVPNAATDGISCVEWSPTANYLVAGSWDNQIRCWEVMSNGSTTPKASISHSAPILCASWSSDGARVYTGSCDKTAKVWDLATNQSMQAAPLSSMRAAALTSMRAFDVRGGKNESERRSWISATV</sequence>
<reference evidence="4" key="1">
    <citation type="submission" date="2021-01" db="EMBL/GenBank/DDBJ databases">
        <authorList>
            <person name="Corre E."/>
            <person name="Pelletier E."/>
            <person name="Niang G."/>
            <person name="Scheremetjew M."/>
            <person name="Finn R."/>
            <person name="Kale V."/>
            <person name="Holt S."/>
            <person name="Cochrane G."/>
            <person name="Meng A."/>
            <person name="Brown T."/>
            <person name="Cohen L."/>
        </authorList>
    </citation>
    <scope>NUCLEOTIDE SEQUENCE</scope>
    <source>
        <strain evidence="4">CCMP645</strain>
    </source>
</reference>
<dbReference type="InterPro" id="IPR036322">
    <property type="entry name" value="WD40_repeat_dom_sf"/>
</dbReference>
<proteinExistence type="predicted"/>
<evidence type="ECO:0000256" key="3">
    <source>
        <dbReference type="PROSITE-ProRule" id="PRU00221"/>
    </source>
</evidence>
<evidence type="ECO:0008006" key="5">
    <source>
        <dbReference type="Google" id="ProtNLM"/>
    </source>
</evidence>
<dbReference type="InterPro" id="IPR015943">
    <property type="entry name" value="WD40/YVTN_repeat-like_dom_sf"/>
</dbReference>
<dbReference type="InterPro" id="IPR001680">
    <property type="entry name" value="WD40_rpt"/>
</dbReference>
<keyword evidence="1 3" id="KW-0853">WD repeat</keyword>
<dbReference type="Gene3D" id="2.130.10.10">
    <property type="entry name" value="YVTN repeat-like/Quinoprotein amine dehydrogenase"/>
    <property type="match status" value="1"/>
</dbReference>
<dbReference type="PROSITE" id="PS50294">
    <property type="entry name" value="WD_REPEATS_REGION"/>
    <property type="match status" value="2"/>
</dbReference>
<feature type="repeat" description="WD" evidence="3">
    <location>
        <begin position="19"/>
        <end position="60"/>
    </location>
</feature>
<dbReference type="SUPFAM" id="SSF50978">
    <property type="entry name" value="WD40 repeat-like"/>
    <property type="match status" value="1"/>
</dbReference>
<gene>
    <name evidence="4" type="ORF">PCAR00345_LOCUS22513</name>
</gene>
<evidence type="ECO:0000256" key="2">
    <source>
        <dbReference type="ARBA" id="ARBA00022737"/>
    </source>
</evidence>
<dbReference type="EMBL" id="HBIZ01035340">
    <property type="protein sequence ID" value="CAE0769901.1"/>
    <property type="molecule type" value="Transcribed_RNA"/>
</dbReference>
<organism evidence="4">
    <name type="scientific">Chrysotila carterae</name>
    <name type="common">Marine alga</name>
    <name type="synonym">Syracosphaera carterae</name>
    <dbReference type="NCBI Taxonomy" id="13221"/>
    <lineage>
        <taxon>Eukaryota</taxon>
        <taxon>Haptista</taxon>
        <taxon>Haptophyta</taxon>
        <taxon>Prymnesiophyceae</taxon>
        <taxon>Isochrysidales</taxon>
        <taxon>Isochrysidaceae</taxon>
        <taxon>Chrysotila</taxon>
    </lineage>
</organism>